<accession>A0A7X6MC90</accession>
<gene>
    <name evidence="3" type="ORF">HGB44_05155</name>
</gene>
<dbReference type="AlphaFoldDB" id="A0A7X6MC90"/>
<dbReference type="PROSITE" id="PS51257">
    <property type="entry name" value="PROKAR_LIPOPROTEIN"/>
    <property type="match status" value="1"/>
</dbReference>
<evidence type="ECO:0000256" key="2">
    <source>
        <dbReference type="SAM" id="SignalP"/>
    </source>
</evidence>
<comment type="caution">
    <text evidence="3">The sequence shown here is derived from an EMBL/GenBank/DDBJ whole genome shotgun (WGS) entry which is preliminary data.</text>
</comment>
<feature type="region of interest" description="Disordered" evidence="1">
    <location>
        <begin position="34"/>
        <end position="79"/>
    </location>
</feature>
<feature type="signal peptide" evidence="2">
    <location>
        <begin position="1"/>
        <end position="27"/>
    </location>
</feature>
<reference evidence="3 4" key="1">
    <citation type="submission" date="2020-04" db="EMBL/GenBank/DDBJ databases">
        <title>MicrobeNet Type strains.</title>
        <authorList>
            <person name="Nicholson A.C."/>
        </authorList>
    </citation>
    <scope>NUCLEOTIDE SEQUENCE [LARGE SCALE GENOMIC DNA]</scope>
    <source>
        <strain evidence="3 4">ATCC 23612</strain>
    </source>
</reference>
<proteinExistence type="predicted"/>
<sequence>MRTITRGRLNRLLASGALSLVAAFGLAACNDGAAEEGDTVESQEMSEEPMEEGMSEEPMEEGMSEESMDEDMEMEDDGM</sequence>
<evidence type="ECO:0000313" key="4">
    <source>
        <dbReference type="Proteomes" id="UP000553209"/>
    </source>
</evidence>
<dbReference type="RefSeq" id="WP_061083428.1">
    <property type="nucleotide sequence ID" value="NZ_JAAXPG010000004.1"/>
</dbReference>
<protein>
    <submittedName>
        <fullName evidence="3">Uncharacterized protein</fullName>
    </submittedName>
</protein>
<evidence type="ECO:0000313" key="3">
    <source>
        <dbReference type="EMBL" id="NKY97065.1"/>
    </source>
</evidence>
<evidence type="ECO:0000256" key="1">
    <source>
        <dbReference type="SAM" id="MobiDB-lite"/>
    </source>
</evidence>
<dbReference type="EMBL" id="JAAXPG010000004">
    <property type="protein sequence ID" value="NKY97065.1"/>
    <property type="molecule type" value="Genomic_DNA"/>
</dbReference>
<name>A0A7X6MC90_9ACTN</name>
<dbReference type="Proteomes" id="UP000553209">
    <property type="component" value="Unassembled WGS sequence"/>
</dbReference>
<keyword evidence="4" id="KW-1185">Reference proteome</keyword>
<feature type="chain" id="PRO_5039694110" evidence="2">
    <location>
        <begin position="28"/>
        <end position="79"/>
    </location>
</feature>
<organism evidence="3 4">
    <name type="scientific">Nocardiopsis alborubida</name>
    <dbReference type="NCBI Taxonomy" id="146802"/>
    <lineage>
        <taxon>Bacteria</taxon>
        <taxon>Bacillati</taxon>
        <taxon>Actinomycetota</taxon>
        <taxon>Actinomycetes</taxon>
        <taxon>Streptosporangiales</taxon>
        <taxon>Nocardiopsidaceae</taxon>
        <taxon>Nocardiopsis</taxon>
    </lineage>
</organism>
<keyword evidence="2" id="KW-0732">Signal</keyword>